<evidence type="ECO:0000313" key="4">
    <source>
        <dbReference type="EMBL" id="GAA2002252.1"/>
    </source>
</evidence>
<evidence type="ECO:0000256" key="1">
    <source>
        <dbReference type="ARBA" id="ARBA00022679"/>
    </source>
</evidence>
<dbReference type="InterPro" id="IPR000182">
    <property type="entry name" value="GNAT_dom"/>
</dbReference>
<dbReference type="PANTHER" id="PTHR43877">
    <property type="entry name" value="AMINOALKYLPHOSPHONATE N-ACETYLTRANSFERASE-RELATED-RELATED"/>
    <property type="match status" value="1"/>
</dbReference>
<accession>A0ABP5EM47</accession>
<keyword evidence="2" id="KW-0012">Acyltransferase</keyword>
<dbReference type="RefSeq" id="WP_344307289.1">
    <property type="nucleotide sequence ID" value="NZ_BAAANO010000008.1"/>
</dbReference>
<evidence type="ECO:0000256" key="2">
    <source>
        <dbReference type="ARBA" id="ARBA00023315"/>
    </source>
</evidence>
<dbReference type="CDD" id="cd04301">
    <property type="entry name" value="NAT_SF"/>
    <property type="match status" value="1"/>
</dbReference>
<dbReference type="EMBL" id="BAAANO010000008">
    <property type="protein sequence ID" value="GAA2002252.1"/>
    <property type="molecule type" value="Genomic_DNA"/>
</dbReference>
<dbReference type="Pfam" id="PF24553">
    <property type="entry name" value="Rv0428c_C"/>
    <property type="match status" value="1"/>
</dbReference>
<proteinExistence type="predicted"/>
<evidence type="ECO:0000313" key="5">
    <source>
        <dbReference type="Proteomes" id="UP001500755"/>
    </source>
</evidence>
<name>A0ABP5EM47_9MICO</name>
<gene>
    <name evidence="4" type="ORF">GCM10009755_08580</name>
</gene>
<dbReference type="Pfam" id="PF00583">
    <property type="entry name" value="Acetyltransf_1"/>
    <property type="match status" value="1"/>
</dbReference>
<comment type="caution">
    <text evidence="4">The sequence shown here is derived from an EMBL/GenBank/DDBJ whole genome shotgun (WGS) entry which is preliminary data.</text>
</comment>
<keyword evidence="5" id="KW-1185">Reference proteome</keyword>
<dbReference type="InterPro" id="IPR016181">
    <property type="entry name" value="Acyl_CoA_acyltransferase"/>
</dbReference>
<sequence length="365" mass="38889">MSVPTPGQRVVIRYSEAGQLSDALGTVVEASPEAVVVTTKRGPVTIPVAAIELVHEMPPAPTRAGKLHEIVSAEDLRRISANVWLPADTTWFHADNLRGDLQEDHTLVQTGWLLRANGGTTQRANSAMPLSSPGVPVAEALELVERWFADREQQAGFLIYSAGASNTLAAPCTELAAVFRSHGYAPGAPNLALTAATREVAGNASRPSEAALPGLEIVEHEEPHALHWAAWGYPEDHPEHAAFARLVTGADVRRFFSAIAVHPDGSRSLVGCVRLAVSQKWAVISNLVVSPALRRRGAGTALVRAAAAAAASRGFRSVLVEVDSRNEASLALMRSLGFTEHHRYWHVRKSAEVPQGVATASPAQA</sequence>
<dbReference type="InterPro" id="IPR050832">
    <property type="entry name" value="Bact_Acetyltransf"/>
</dbReference>
<protein>
    <recommendedName>
        <fullName evidence="3">N-acetyltransferase domain-containing protein</fullName>
    </recommendedName>
</protein>
<dbReference type="Proteomes" id="UP001500755">
    <property type="component" value="Unassembled WGS sequence"/>
</dbReference>
<reference evidence="5" key="1">
    <citation type="journal article" date="2019" name="Int. J. Syst. Evol. Microbiol.">
        <title>The Global Catalogue of Microorganisms (GCM) 10K type strain sequencing project: providing services to taxonomists for standard genome sequencing and annotation.</title>
        <authorList>
            <consortium name="The Broad Institute Genomics Platform"/>
            <consortium name="The Broad Institute Genome Sequencing Center for Infectious Disease"/>
            <person name="Wu L."/>
            <person name="Ma J."/>
        </authorList>
    </citation>
    <scope>NUCLEOTIDE SEQUENCE [LARGE SCALE GENOMIC DNA]</scope>
    <source>
        <strain evidence="5">JCM 14546</strain>
    </source>
</reference>
<evidence type="ECO:0000259" key="3">
    <source>
        <dbReference type="PROSITE" id="PS51186"/>
    </source>
</evidence>
<organism evidence="4 5">
    <name type="scientific">Brevibacterium samyangense</name>
    <dbReference type="NCBI Taxonomy" id="366888"/>
    <lineage>
        <taxon>Bacteria</taxon>
        <taxon>Bacillati</taxon>
        <taxon>Actinomycetota</taxon>
        <taxon>Actinomycetes</taxon>
        <taxon>Micrococcales</taxon>
        <taxon>Brevibacteriaceae</taxon>
        <taxon>Brevibacterium</taxon>
    </lineage>
</organism>
<dbReference type="Gene3D" id="3.40.630.30">
    <property type="match status" value="1"/>
</dbReference>
<dbReference type="SUPFAM" id="SSF55729">
    <property type="entry name" value="Acyl-CoA N-acyltransferases (Nat)"/>
    <property type="match status" value="1"/>
</dbReference>
<dbReference type="InterPro" id="IPR056935">
    <property type="entry name" value="Rv0428c-like_C"/>
</dbReference>
<feature type="domain" description="N-acetyltransferase" evidence="3">
    <location>
        <begin position="212"/>
        <end position="354"/>
    </location>
</feature>
<keyword evidence="1" id="KW-0808">Transferase</keyword>
<dbReference type="PROSITE" id="PS51186">
    <property type="entry name" value="GNAT"/>
    <property type="match status" value="1"/>
</dbReference>